<feature type="transmembrane region" description="Helical" evidence="2">
    <location>
        <begin position="1220"/>
        <end position="1240"/>
    </location>
</feature>
<dbReference type="Proteomes" id="UP001227543">
    <property type="component" value="Unassembled WGS sequence"/>
</dbReference>
<organism evidence="3 4">
    <name type="scientific">Colletotrichum tamarilloi</name>
    <dbReference type="NCBI Taxonomy" id="1209934"/>
    <lineage>
        <taxon>Eukaryota</taxon>
        <taxon>Fungi</taxon>
        <taxon>Dikarya</taxon>
        <taxon>Ascomycota</taxon>
        <taxon>Pezizomycotina</taxon>
        <taxon>Sordariomycetes</taxon>
        <taxon>Hypocreomycetidae</taxon>
        <taxon>Glomerellales</taxon>
        <taxon>Glomerellaceae</taxon>
        <taxon>Colletotrichum</taxon>
        <taxon>Colletotrichum acutatum species complex</taxon>
    </lineage>
</organism>
<gene>
    <name evidence="3" type="ORF">CTAM01_08956</name>
</gene>
<comment type="caution">
    <text evidence="3">The sequence shown here is derived from an EMBL/GenBank/DDBJ whole genome shotgun (WGS) entry which is preliminary data.</text>
</comment>
<feature type="compositionally biased region" description="Basic and acidic residues" evidence="1">
    <location>
        <begin position="1371"/>
        <end position="1381"/>
    </location>
</feature>
<reference evidence="3 4" key="1">
    <citation type="submission" date="2016-10" db="EMBL/GenBank/DDBJ databases">
        <title>The genome sequence of Colletotrichum fioriniae PJ7.</title>
        <authorList>
            <person name="Baroncelli R."/>
        </authorList>
    </citation>
    <scope>NUCLEOTIDE SEQUENCE [LARGE SCALE GENOMIC DNA]</scope>
    <source>
        <strain evidence="3 4">Tom-12</strain>
    </source>
</reference>
<keyword evidence="2" id="KW-1133">Transmembrane helix</keyword>
<keyword evidence="2" id="KW-0472">Membrane</keyword>
<dbReference type="Gene3D" id="1.20.58.340">
    <property type="entry name" value="Magnesium transport protein CorA, transmembrane region"/>
    <property type="match status" value="1"/>
</dbReference>
<feature type="region of interest" description="Disordered" evidence="1">
    <location>
        <begin position="1363"/>
        <end position="1403"/>
    </location>
</feature>
<dbReference type="EMBL" id="MLFU01000033">
    <property type="protein sequence ID" value="KAK1494602.1"/>
    <property type="molecule type" value="Genomic_DNA"/>
</dbReference>
<feature type="compositionally biased region" description="Polar residues" evidence="1">
    <location>
        <begin position="1392"/>
        <end position="1403"/>
    </location>
</feature>
<keyword evidence="4" id="KW-1185">Reference proteome</keyword>
<proteinExistence type="predicted"/>
<name>A0ABQ9R4P5_9PEZI</name>
<feature type="transmembrane region" description="Helical" evidence="2">
    <location>
        <begin position="1285"/>
        <end position="1306"/>
    </location>
</feature>
<protein>
    <recommendedName>
        <fullName evidence="5">Mg2+ transporter zinc transport protein</fullName>
    </recommendedName>
</protein>
<accession>A0ABQ9R4P5</accession>
<sequence length="1403" mass="160816">MAAKQFKELSDLITEAAKTGMARESFFSFGDEGLTASVGATGRLIRITQHFPGQKTGICVDDEDISEPFCVFWRLDGFLRRSRNEEKGGVGPHINSLYPGERSKQHIVNDRWPTFTIAIPGKISEKLRVSYVAFQGTIYQKFDIIDTAEKELAQQETKEFPSGILDALSLDSGLLIRNLDFVNLGNHFNEASSRTRDDSNARVYTTSLGQAKNHVKREHKSHDKHFVLHLQVLDPSNSLEFHTLDQTETCYGIRKSSNDFKHAISELVLAYTLRQGSTASDLERLPDWDKFIKAGELLESHPTVRLTENDHLNFFLRRNLEYILSVCSIPVSEADSDGVPAYALTCGDIEGHRVTTSASFYAFQFLLLGLDHFTTLHSESDKLPACTCDRDERPLPSPPLPYVCMMKRRIEHVCKGHMKWVFQKAARSSSLFCPNYWTNGDEIDGWKSNMWLAQQSLVDAPFQFIKAGDFYERIDGEMPEDHLQAARTAYKSWICLLEKIEKSGKYAFPSYKASEDDKPTKTFYLTDHALIWQAIRSAESIKLHYSPKDDPELNEKMGRYSADRLRENIVKRFTTENSLLKQRMIAVKRSPTQTRFLFRSKDVALFRAMKEGLFKQADIQWTNTLDSQKHHEGNDDTDWSDPRRFALAITMARHGRLINFRTRKELTEQALSILLSTSSSNGLFTGALDERQSPTIYEDERDRDNYWTVAFEVAYILWKDYSPLLTNDLDDDKKHISKSTDNCLEHMCQSIERISKHLGDLAVHPTETTGPRYRYGYWMKHNLPFNNVIDDNDVVELQDEWLYNEPDFFVNTTATTTVGTENRPDADANAEPPMPAKVILAYVQLKIDIEERKPLKEKRPSSSFAVDAYLQGEEDLFKKAVQSQREAHKAKKRFWAFISTNAEENSGCTKTLAPNEKREQGEMKHFFHRHKTSSNFFAEEPIASLNIWTTEFQMAFYSGVKEEEFWRGNKLVKVAMGFRFEGDFFDKYWTCRFVVANPHLPASKNEVKGDLIKLLQQNREDDTHYFGEVKTGPWEQRRVLELILFGHIISEMATSAGDILKLAESTVLKEKTRLEQRLRRLQGSHMSKQEQGDPTPDDGGSINYNSFVITSNEFRKFQERLQMIHGDFAKARPISDHWLNREKDRQAERPRWTFSDESRYRSTLNKLLVVNRRAIQDLDRNLKGISILAESITKELEYVSSGLESISNEESRQNNKDVKIFTYTTAIFLPLGFATGMFSMSGTPDSQTVGRMVGLFFGVVILGLLMILIVAKVNAKYGKRIRQKIHQACVMWKLAILILFLAKSYAKELIRRRRQKINGASLRHEREANAEGESNEETNADRKEDVAEKASRRRFCGLKIRRKQQGGALAKRKEEHVEEGRGLFGVPRVDETATSGSVQSSKG</sequence>
<feature type="transmembrane region" description="Helical" evidence="2">
    <location>
        <begin position="1252"/>
        <end position="1273"/>
    </location>
</feature>
<keyword evidence="2" id="KW-0812">Transmembrane</keyword>
<feature type="region of interest" description="Disordered" evidence="1">
    <location>
        <begin position="1321"/>
        <end position="1351"/>
    </location>
</feature>
<evidence type="ECO:0000313" key="4">
    <source>
        <dbReference type="Proteomes" id="UP001227543"/>
    </source>
</evidence>
<dbReference type="GeneID" id="85409214"/>
<evidence type="ECO:0000256" key="2">
    <source>
        <dbReference type="SAM" id="Phobius"/>
    </source>
</evidence>
<evidence type="ECO:0000256" key="1">
    <source>
        <dbReference type="SAM" id="MobiDB-lite"/>
    </source>
</evidence>
<feature type="region of interest" description="Disordered" evidence="1">
    <location>
        <begin position="1079"/>
        <end position="1102"/>
    </location>
</feature>
<evidence type="ECO:0008006" key="5">
    <source>
        <dbReference type="Google" id="ProtNLM"/>
    </source>
</evidence>
<feature type="compositionally biased region" description="Basic and acidic residues" evidence="1">
    <location>
        <begin position="1339"/>
        <end position="1350"/>
    </location>
</feature>
<dbReference type="Pfam" id="PF01544">
    <property type="entry name" value="CorA"/>
    <property type="match status" value="1"/>
</dbReference>
<evidence type="ECO:0000313" key="3">
    <source>
        <dbReference type="EMBL" id="KAK1494602.1"/>
    </source>
</evidence>
<dbReference type="RefSeq" id="XP_060380416.1">
    <property type="nucleotide sequence ID" value="XM_060524976.1"/>
</dbReference>
<dbReference type="InterPro" id="IPR002523">
    <property type="entry name" value="MgTranspt_CorA/ZnTranspt_ZntB"/>
</dbReference>